<dbReference type="EC" id="3.5.4.4" evidence="3"/>
<dbReference type="SUPFAM" id="SSF51556">
    <property type="entry name" value="Metallo-dependent hydrolases"/>
    <property type="match status" value="1"/>
</dbReference>
<evidence type="ECO:0000256" key="5">
    <source>
        <dbReference type="ARBA" id="ARBA00022801"/>
    </source>
</evidence>
<organism evidence="9 10">
    <name type="scientific">Kordiimonas lipolytica</name>
    <dbReference type="NCBI Taxonomy" id="1662421"/>
    <lineage>
        <taxon>Bacteria</taxon>
        <taxon>Pseudomonadati</taxon>
        <taxon>Pseudomonadota</taxon>
        <taxon>Alphaproteobacteria</taxon>
        <taxon>Kordiimonadales</taxon>
        <taxon>Kordiimonadaceae</taxon>
        <taxon>Kordiimonas</taxon>
    </lineage>
</organism>
<feature type="chain" id="PRO_5047303466" description="adenosine deaminase" evidence="7">
    <location>
        <begin position="35"/>
        <end position="530"/>
    </location>
</feature>
<dbReference type="PANTHER" id="PTHR11409:SF43">
    <property type="entry name" value="ADENOSINE DEAMINASE"/>
    <property type="match status" value="1"/>
</dbReference>
<dbReference type="InterPro" id="IPR032466">
    <property type="entry name" value="Metal_Hydrolase"/>
</dbReference>
<comment type="cofactor">
    <cofactor evidence="1">
        <name>Zn(2+)</name>
        <dbReference type="ChEBI" id="CHEBI:29105"/>
    </cofactor>
</comment>
<dbReference type="Gene3D" id="3.20.20.140">
    <property type="entry name" value="Metal-dependent hydrolases"/>
    <property type="match status" value="1"/>
</dbReference>
<dbReference type="InterPro" id="IPR006330">
    <property type="entry name" value="Ado/ade_deaminase"/>
</dbReference>
<evidence type="ECO:0000256" key="3">
    <source>
        <dbReference type="ARBA" id="ARBA00012784"/>
    </source>
</evidence>
<proteinExistence type="inferred from homology"/>
<dbReference type="PANTHER" id="PTHR11409">
    <property type="entry name" value="ADENOSINE DEAMINASE"/>
    <property type="match status" value="1"/>
</dbReference>
<reference evidence="10" key="1">
    <citation type="journal article" date="2019" name="Int. J. Syst. Evol. Microbiol.">
        <title>The Global Catalogue of Microorganisms (GCM) 10K type strain sequencing project: providing services to taxonomists for standard genome sequencing and annotation.</title>
        <authorList>
            <consortium name="The Broad Institute Genomics Platform"/>
            <consortium name="The Broad Institute Genome Sequencing Center for Infectious Disease"/>
            <person name="Wu L."/>
            <person name="Ma J."/>
        </authorList>
    </citation>
    <scope>NUCLEOTIDE SEQUENCE [LARGE SCALE GENOMIC DNA]</scope>
    <source>
        <strain evidence="10">CGMCC 1.15304</strain>
    </source>
</reference>
<feature type="domain" description="Adenosine deaminase" evidence="8">
    <location>
        <begin position="248"/>
        <end position="468"/>
    </location>
</feature>
<evidence type="ECO:0000256" key="2">
    <source>
        <dbReference type="ARBA" id="ARBA00006676"/>
    </source>
</evidence>
<dbReference type="RefSeq" id="WP_068152851.1">
    <property type="nucleotide sequence ID" value="NZ_JBHSCR010000003.1"/>
</dbReference>
<comment type="caution">
    <text evidence="9">The sequence shown here is derived from an EMBL/GenBank/DDBJ whole genome shotgun (WGS) entry which is preliminary data.</text>
</comment>
<name>A0ABV8U841_9PROT</name>
<dbReference type="Proteomes" id="UP001595776">
    <property type="component" value="Unassembled WGS sequence"/>
</dbReference>
<protein>
    <recommendedName>
        <fullName evidence="3">adenosine deaminase</fullName>
        <ecNumber evidence="3">3.5.4.4</ecNumber>
    </recommendedName>
</protein>
<keyword evidence="6" id="KW-0862">Zinc</keyword>
<feature type="signal peptide" evidence="7">
    <location>
        <begin position="1"/>
        <end position="34"/>
    </location>
</feature>
<keyword evidence="7" id="KW-0732">Signal</keyword>
<keyword evidence="10" id="KW-1185">Reference proteome</keyword>
<dbReference type="Pfam" id="PF00962">
    <property type="entry name" value="A_deaminase"/>
    <property type="match status" value="1"/>
</dbReference>
<evidence type="ECO:0000256" key="7">
    <source>
        <dbReference type="SAM" id="SignalP"/>
    </source>
</evidence>
<keyword evidence="4" id="KW-0479">Metal-binding</keyword>
<evidence type="ECO:0000256" key="4">
    <source>
        <dbReference type="ARBA" id="ARBA00022723"/>
    </source>
</evidence>
<comment type="similarity">
    <text evidence="2">Belongs to the metallo-dependent hydrolases superfamily. Adenosine and AMP deaminases family.</text>
</comment>
<keyword evidence="5" id="KW-0378">Hydrolase</keyword>
<evidence type="ECO:0000313" key="9">
    <source>
        <dbReference type="EMBL" id="MFC4347372.1"/>
    </source>
</evidence>
<evidence type="ECO:0000256" key="1">
    <source>
        <dbReference type="ARBA" id="ARBA00001947"/>
    </source>
</evidence>
<accession>A0ABV8U841</accession>
<dbReference type="EMBL" id="JBHSCR010000003">
    <property type="protein sequence ID" value="MFC4347372.1"/>
    <property type="molecule type" value="Genomic_DNA"/>
</dbReference>
<evidence type="ECO:0000256" key="6">
    <source>
        <dbReference type="ARBA" id="ARBA00022833"/>
    </source>
</evidence>
<evidence type="ECO:0000313" key="10">
    <source>
        <dbReference type="Proteomes" id="UP001595776"/>
    </source>
</evidence>
<evidence type="ECO:0000259" key="8">
    <source>
        <dbReference type="Pfam" id="PF00962"/>
    </source>
</evidence>
<sequence length="530" mass="59189">MRDGKKSLTGQVVRFLKGSLLASMLLAVATPATAQGDDQRALKARMAGTALSWAAENGRLRQFMEEFPKGGDIHTHLRGAIYAESWIEWAAADGLCADMSVPALKHKAKESCAASGWLTAAEAQANEEHRRALINSLSNRSYVPTLNWSGHNDFFATFARINVSPKRLGDQLANVASRAGRQNIQYLELMETIILPELFPLLSGVQLSGDLAADYQMLMSGPFGQAMPTLVASARTQISAAMARKDQLLRCGTDRADVGCDVKIRFLHQVIREFEPAMVYGQFILGWALMKDEPKVLGMNLVAPEDGHVALRDYRLHMRMIDHLYNNLGPRNVSLHAGELTMGLVRPKQLTFHIREAIEVGHAKRIGHGIAIAHERDSEGLLEKMADEGIMVEINLTSNDTILGVKGKDHPLVMYRDMQVPYALSTDDEGVSRIDLTHEYMRLYTEHRVPYFELRHSARNSLTYSFLPGGSLWESEACKKDVETGAEAGAECAAFLKTSEKAQLQWELEERLRVFEDERRIPERKRTSFK</sequence>
<gene>
    <name evidence="9" type="ORF">ACFO5Q_05900</name>
</gene>
<dbReference type="InterPro" id="IPR001365">
    <property type="entry name" value="A_deaminase_dom"/>
</dbReference>